<evidence type="ECO:0000259" key="1">
    <source>
        <dbReference type="Pfam" id="PF13280"/>
    </source>
</evidence>
<dbReference type="EMBL" id="CP039393">
    <property type="protein sequence ID" value="QCD34718.1"/>
    <property type="molecule type" value="Genomic_DNA"/>
</dbReference>
<feature type="domain" description="WYL" evidence="1">
    <location>
        <begin position="122"/>
        <end position="191"/>
    </location>
</feature>
<evidence type="ECO:0000313" key="3">
    <source>
        <dbReference type="EMBL" id="QCD34718.1"/>
    </source>
</evidence>
<evidence type="ECO:0000259" key="2">
    <source>
        <dbReference type="Pfam" id="PF25583"/>
    </source>
</evidence>
<proteinExistence type="predicted"/>
<sequence length="304" mass="35711">MADSTLRKYIWLINTILDAGKLTFREISEKWDNSSLNYKGVELSKRTFHNHRMAILTELGVDIQCTSKRENSQYYIANQDEIEKNDVLNWLTDSMATEQLLLENKSIANKIVLEPIPGGREWLTLLLQALRDNVRIVFQYTSFHSSTKNDTNRTLEPLCLKLFKRRWYMLGQTIDSGKRLIFALDRITNLELTTERFEYPEDFSAKDFFANFYGICSDEYSRPTRVILKCYREFPKYMRSLPLHHSQEELENGEDFTTFGFYMSPAYDFVQEILSHGSDIEVLAPVWLRNLIKEKTEALTALYK</sequence>
<name>A0A4P7VNF5_9BACT</name>
<dbReference type="PANTHER" id="PTHR34580">
    <property type="match status" value="1"/>
</dbReference>
<dbReference type="KEGG" id="mgod:E7746_01920"/>
<accession>A0A4P7VNF5</accession>
<keyword evidence="4" id="KW-1185">Reference proteome</keyword>
<dbReference type="OrthoDB" id="43316at2"/>
<evidence type="ECO:0000313" key="4">
    <source>
        <dbReference type="Proteomes" id="UP000297031"/>
    </source>
</evidence>
<gene>
    <name evidence="3" type="ORF">E7746_01920</name>
</gene>
<dbReference type="PROSITE" id="PS52050">
    <property type="entry name" value="WYL"/>
    <property type="match status" value="1"/>
</dbReference>
<protein>
    <submittedName>
        <fullName evidence="3">WYL domain-containing protein</fullName>
    </submittedName>
</protein>
<dbReference type="PANTHER" id="PTHR34580:SF9">
    <property type="entry name" value="SLL5097 PROTEIN"/>
    <property type="match status" value="1"/>
</dbReference>
<dbReference type="InterPro" id="IPR026881">
    <property type="entry name" value="WYL_dom"/>
</dbReference>
<dbReference type="RefSeq" id="WP_136409675.1">
    <property type="nucleotide sequence ID" value="NZ_CP039393.1"/>
</dbReference>
<dbReference type="Proteomes" id="UP000297031">
    <property type="component" value="Chromosome"/>
</dbReference>
<dbReference type="InterPro" id="IPR051534">
    <property type="entry name" value="CBASS_pafABC_assoc_protein"/>
</dbReference>
<reference evidence="3 4" key="1">
    <citation type="submission" date="2019-02" db="EMBL/GenBank/DDBJ databases">
        <title>Isolation and identification of novel species under the genus Muribaculum.</title>
        <authorList>
            <person name="Miyake S."/>
            <person name="Ding Y."/>
            <person name="Low A."/>
            <person name="Soh M."/>
            <person name="Seedorf H."/>
        </authorList>
    </citation>
    <scope>NUCLEOTIDE SEQUENCE [LARGE SCALE GENOMIC DNA]</scope>
    <source>
        <strain evidence="3 4">TLL-A4</strain>
    </source>
</reference>
<feature type="domain" description="WCX" evidence="2">
    <location>
        <begin position="225"/>
        <end position="299"/>
    </location>
</feature>
<dbReference type="AlphaFoldDB" id="A0A4P7VNF5"/>
<organism evidence="3 4">
    <name type="scientific">Muribaculum gordoncarteri</name>
    <dbReference type="NCBI Taxonomy" id="2530390"/>
    <lineage>
        <taxon>Bacteria</taxon>
        <taxon>Pseudomonadati</taxon>
        <taxon>Bacteroidota</taxon>
        <taxon>Bacteroidia</taxon>
        <taxon>Bacteroidales</taxon>
        <taxon>Muribaculaceae</taxon>
        <taxon>Muribaculum</taxon>
    </lineage>
</organism>
<dbReference type="InterPro" id="IPR057727">
    <property type="entry name" value="WCX_dom"/>
</dbReference>
<dbReference type="Pfam" id="PF13280">
    <property type="entry name" value="WYL"/>
    <property type="match status" value="1"/>
</dbReference>
<dbReference type="Pfam" id="PF25583">
    <property type="entry name" value="WCX"/>
    <property type="match status" value="1"/>
</dbReference>